<reference evidence="1" key="1">
    <citation type="submission" date="2023-06" db="EMBL/GenBank/DDBJ databases">
        <authorList>
            <consortium name="Lawrence Berkeley National Laboratory"/>
            <person name="Ahrendt S."/>
            <person name="Sahu N."/>
            <person name="Indic B."/>
            <person name="Wong-Bajracharya J."/>
            <person name="Merenyi Z."/>
            <person name="Ke H.-M."/>
            <person name="Monk M."/>
            <person name="Kocsube S."/>
            <person name="Drula E."/>
            <person name="Lipzen A."/>
            <person name="Balint B."/>
            <person name="Henrissat B."/>
            <person name="Andreopoulos B."/>
            <person name="Martin F.M."/>
            <person name="Harder C.B."/>
            <person name="Rigling D."/>
            <person name="Ford K.L."/>
            <person name="Foster G.D."/>
            <person name="Pangilinan J."/>
            <person name="Papanicolaou A."/>
            <person name="Barry K."/>
            <person name="LaButti K."/>
            <person name="Viragh M."/>
            <person name="Koriabine M."/>
            <person name="Yan M."/>
            <person name="Riley R."/>
            <person name="Champramary S."/>
            <person name="Plett K.L."/>
            <person name="Tsai I.J."/>
            <person name="Slot J."/>
            <person name="Sipos G."/>
            <person name="Plett J."/>
            <person name="Nagy L.G."/>
            <person name="Grigoriev I.V."/>
        </authorList>
    </citation>
    <scope>NUCLEOTIDE SEQUENCE</scope>
    <source>
        <strain evidence="1">HWK02</strain>
    </source>
</reference>
<dbReference type="EMBL" id="JAUEPU010000005">
    <property type="protein sequence ID" value="KAK0501930.1"/>
    <property type="molecule type" value="Genomic_DNA"/>
</dbReference>
<dbReference type="AlphaFoldDB" id="A0AA39V1M9"/>
<sequence>MDDTYLDNPILYQLSQPVPRPLPSAETLSRIQSLKERHTQLCAVEGIVKPWSEMNSRLQTWVSPFSNSVVSPDDGCYIAVNEAIVKLGSKLPTEYLPEWPVHRERCSGGLGSSNTLLFENFMSGIISIERKLQRDKEYVLESIRRLGGSL</sequence>
<keyword evidence="2" id="KW-1185">Reference proteome</keyword>
<gene>
    <name evidence="1" type="ORF">EDD18DRAFT_1138617</name>
</gene>
<accession>A0AA39V1M9</accession>
<name>A0AA39V1M9_9AGAR</name>
<protein>
    <submittedName>
        <fullName evidence="1">Uncharacterized protein</fullName>
    </submittedName>
</protein>
<organism evidence="1 2">
    <name type="scientific">Armillaria luteobubalina</name>
    <dbReference type="NCBI Taxonomy" id="153913"/>
    <lineage>
        <taxon>Eukaryota</taxon>
        <taxon>Fungi</taxon>
        <taxon>Dikarya</taxon>
        <taxon>Basidiomycota</taxon>
        <taxon>Agaricomycotina</taxon>
        <taxon>Agaricomycetes</taxon>
        <taxon>Agaricomycetidae</taxon>
        <taxon>Agaricales</taxon>
        <taxon>Marasmiineae</taxon>
        <taxon>Physalacriaceae</taxon>
        <taxon>Armillaria</taxon>
    </lineage>
</organism>
<proteinExistence type="predicted"/>
<evidence type="ECO:0000313" key="2">
    <source>
        <dbReference type="Proteomes" id="UP001175228"/>
    </source>
</evidence>
<dbReference type="Proteomes" id="UP001175228">
    <property type="component" value="Unassembled WGS sequence"/>
</dbReference>
<evidence type="ECO:0000313" key="1">
    <source>
        <dbReference type="EMBL" id="KAK0501930.1"/>
    </source>
</evidence>
<comment type="caution">
    <text evidence="1">The sequence shown here is derived from an EMBL/GenBank/DDBJ whole genome shotgun (WGS) entry which is preliminary data.</text>
</comment>